<reference evidence="5 6" key="2">
    <citation type="submission" date="2017-04" db="EMBL/GenBank/DDBJ databases">
        <title>CpG methylation of centromeres and impact of large insertions on vertebrate speciation.</title>
        <authorList>
            <person name="Ichikawa K."/>
            <person name="Yoshimura J."/>
            <person name="Morishita S."/>
        </authorList>
    </citation>
    <scope>NUCLEOTIDE SEQUENCE</scope>
    <source>
        <strain evidence="5 6">HSOK</strain>
    </source>
</reference>
<feature type="compositionally biased region" description="Acidic residues" evidence="3">
    <location>
        <begin position="711"/>
        <end position="720"/>
    </location>
</feature>
<feature type="compositionally biased region" description="Basic and acidic residues" evidence="3">
    <location>
        <begin position="568"/>
        <end position="580"/>
    </location>
</feature>
<feature type="region of interest" description="Disordered" evidence="3">
    <location>
        <begin position="1"/>
        <end position="65"/>
    </location>
</feature>
<feature type="compositionally biased region" description="Polar residues" evidence="3">
    <location>
        <begin position="587"/>
        <end position="599"/>
    </location>
</feature>
<feature type="compositionally biased region" description="Basic and acidic residues" evidence="3">
    <location>
        <begin position="36"/>
        <end position="54"/>
    </location>
</feature>
<dbReference type="InterPro" id="IPR043444">
    <property type="entry name" value="TESPA1-like"/>
</dbReference>
<sequence>MENTVTPQDPLVKQSIMARERRQAWAQSKDSLGQRSKLELNDRQKAPHIEKNGRTETPAEQPGQVPNKIATWLDECRTPLGASLDDQNASPNRGALRNGCSFEDDLSLGAEANHLQNKRNMVQSSFDVADHRRSRYRTKGSMNSTGSGKSSTVSSISELLELYEEDPIITLLNLGFGQEEPDLSMRVPSRFLNSASSARGIDTKVYLAAQQQRMEMENPNYALTSRFRQIQVLTTVANEFINLYGQVSGQPVQQISMPEQGGVGRESAGGVEAPPPLKKMNSAKTAAKLFRKLSKQSLIQSPTKPEEPHSTVQPLQLNEQQTPPNHALANGHTRSAPVQDGKVTVLPTVQEKTSGSEEGDQLMDTSPEQSSTAPEHQLESPNPQSVHHRADVNEPQPALEENSSSFSTEEDPSTLVPPQADKGCSNTTDSFEIEEISATEKEAVTSKHNEFSRSESQQSDSSGFVEFKKERSDSHDSETTVTSQPSQDVTTPHALDQPAFDLPSVHQAINPDESSNSRQEAAGDGPSEQVLHQLPVSTVHPEISELEKTEGKDKSDTEMDSSQSTPGFEKETQPELETRENLPVCSQEPQHTENSIQNVTDKELSIPEAEDETNLEPRTSEEPPQPHLEGPLSPIVCALNRVKQRLKTSSSPSQHAALRRGRRGFPLQRSSSLPSSFISPSRVVSSVRIQLGQGQAFCTPPSYSYKCVPETPEDTEEEEVPNNKKETKDGKSNCVSTLYINPGLNKIQSRLSPQRPGSSSSLGSISPSPVLCKRGDTLSVPEFLSGQQPRLSQEAQSTHPNHQSGNQGQSVFPSPSPGSMNAHPHPPYYSPPHYIRKFFDDHSSQSSLPISATPPLSRSLVDLYPSCACGSPLGYRSSPTLNPSYNYPCYTLPFRDQQRYPPFPRYPTSEPGVHPAFTPPAGYHPSSTEVQLRRVLHDIRETVHQLSQTRVNTPDLFSEHRAPFGHQPLEEFQQKRRSLNVFRRQMMDLELSIVRQQAPVYNHMSPADRLEAEQLQSLRSAVREELQELEQQMEDRLMELTQHLCSRGLHRGSSVDSFSTVSALRAMEPMSDLLREQYLLQSELDYNAASPSPGPSSRSSSPVRECGEGGDGKQKQYRASINLTPMPPPRPNAFTGREEVDQGRDNEGVVEEVGEEEAASKQEGAAEPLKGENFQQLIREIRESVAQEIRREIYSELLAAVSPRASALSTNQQPL</sequence>
<dbReference type="SMART" id="SM01257">
    <property type="entry name" value="KRAP_IP3R_bind"/>
    <property type="match status" value="1"/>
</dbReference>
<dbReference type="Pfam" id="PF14723">
    <property type="entry name" value="SSFA2_C"/>
    <property type="match status" value="1"/>
</dbReference>
<feature type="domain" description="ITPR-interacting" evidence="4">
    <location>
        <begin position="135"/>
        <end position="297"/>
    </location>
</feature>
<feature type="region of interest" description="Disordered" evidence="3">
    <location>
        <begin position="709"/>
        <end position="734"/>
    </location>
</feature>
<reference evidence="5" key="3">
    <citation type="submission" date="2025-08" db="UniProtKB">
        <authorList>
            <consortium name="Ensembl"/>
        </authorList>
    </citation>
    <scope>IDENTIFICATION</scope>
    <source>
        <strain evidence="5">HSOK</strain>
    </source>
</reference>
<feature type="region of interest" description="Disordered" evidence="3">
    <location>
        <begin position="258"/>
        <end position="278"/>
    </location>
</feature>
<dbReference type="Proteomes" id="UP000265200">
    <property type="component" value="Chromosome 21"/>
</dbReference>
<feature type="compositionally biased region" description="Low complexity" evidence="3">
    <location>
        <begin position="748"/>
        <end position="769"/>
    </location>
</feature>
<feature type="compositionally biased region" description="Low complexity" evidence="3">
    <location>
        <begin position="665"/>
        <end position="677"/>
    </location>
</feature>
<protein>
    <submittedName>
        <fullName evidence="5">ITPR interacting domain containing 2</fullName>
    </submittedName>
</protein>
<evidence type="ECO:0000313" key="5">
    <source>
        <dbReference type="Ensembl" id="ENSORLP00015017008.1"/>
    </source>
</evidence>
<dbReference type="Ensembl" id="ENSORLT00015034551.1">
    <property type="protein sequence ID" value="ENSORLP00015017008.1"/>
    <property type="gene ID" value="ENSORLG00015018015.1"/>
</dbReference>
<dbReference type="InterPro" id="IPR029325">
    <property type="entry name" value="ITPR-bd"/>
</dbReference>
<evidence type="ECO:0000256" key="2">
    <source>
        <dbReference type="SAM" id="Coils"/>
    </source>
</evidence>
<keyword evidence="1 2" id="KW-0175">Coiled coil</keyword>
<evidence type="ECO:0000313" key="6">
    <source>
        <dbReference type="Proteomes" id="UP000265200"/>
    </source>
</evidence>
<feature type="compositionally biased region" description="Polar residues" evidence="3">
    <location>
        <begin position="363"/>
        <end position="385"/>
    </location>
</feature>
<reference evidence="5" key="4">
    <citation type="submission" date="2025-09" db="UniProtKB">
        <authorList>
            <consortium name="Ensembl"/>
        </authorList>
    </citation>
    <scope>IDENTIFICATION</scope>
    <source>
        <strain evidence="5">HSOK</strain>
    </source>
</reference>
<dbReference type="Pfam" id="PF14722">
    <property type="entry name" value="KRAP_IP3R_bind"/>
    <property type="match status" value="1"/>
</dbReference>
<accession>A0A3P9IB05</accession>
<feature type="compositionally biased region" description="Polar residues" evidence="3">
    <location>
        <begin position="479"/>
        <end position="490"/>
    </location>
</feature>
<proteinExistence type="predicted"/>
<feature type="compositionally biased region" description="Basic and acidic residues" evidence="3">
    <location>
        <begin position="542"/>
        <end position="557"/>
    </location>
</feature>
<feature type="compositionally biased region" description="Acidic residues" evidence="3">
    <location>
        <begin position="1148"/>
        <end position="1157"/>
    </location>
</feature>
<feature type="region of interest" description="Disordered" evidence="3">
    <location>
        <begin position="1086"/>
        <end position="1171"/>
    </location>
</feature>
<organism evidence="5 6">
    <name type="scientific">Oryzias latipes</name>
    <name type="common">Japanese rice fish</name>
    <name type="synonym">Japanese killifish</name>
    <dbReference type="NCBI Taxonomy" id="8090"/>
    <lineage>
        <taxon>Eukaryota</taxon>
        <taxon>Metazoa</taxon>
        <taxon>Chordata</taxon>
        <taxon>Craniata</taxon>
        <taxon>Vertebrata</taxon>
        <taxon>Euteleostomi</taxon>
        <taxon>Actinopterygii</taxon>
        <taxon>Neopterygii</taxon>
        <taxon>Teleostei</taxon>
        <taxon>Neoteleostei</taxon>
        <taxon>Acanthomorphata</taxon>
        <taxon>Ovalentaria</taxon>
        <taxon>Atherinomorphae</taxon>
        <taxon>Beloniformes</taxon>
        <taxon>Adrianichthyidae</taxon>
        <taxon>Oryziinae</taxon>
        <taxon>Oryzias</taxon>
    </lineage>
</organism>
<dbReference type="AlphaFoldDB" id="A0A3P9IB05"/>
<feature type="compositionally biased region" description="Basic and acidic residues" evidence="3">
    <location>
        <begin position="721"/>
        <end position="731"/>
    </location>
</feature>
<evidence type="ECO:0000256" key="1">
    <source>
        <dbReference type="ARBA" id="ARBA00023054"/>
    </source>
</evidence>
<feature type="region of interest" description="Disordered" evidence="3">
    <location>
        <begin position="321"/>
        <end position="677"/>
    </location>
</feature>
<dbReference type="PANTHER" id="PTHR17469:SF11">
    <property type="entry name" value="PROTEIN ITPRID2"/>
    <property type="match status" value="1"/>
</dbReference>
<dbReference type="GO" id="GO:0005102">
    <property type="term" value="F:signaling receptor binding"/>
    <property type="evidence" value="ECO:0007669"/>
    <property type="project" value="InterPro"/>
</dbReference>
<name>A0A3P9IB05_ORYLA</name>
<feature type="region of interest" description="Disordered" evidence="3">
    <location>
        <begin position="747"/>
        <end position="769"/>
    </location>
</feature>
<dbReference type="InterPro" id="IPR029326">
    <property type="entry name" value="SSFA2_C"/>
</dbReference>
<feature type="compositionally biased region" description="Polar residues" evidence="3">
    <location>
        <begin position="786"/>
        <end position="819"/>
    </location>
</feature>
<feature type="compositionally biased region" description="Basic and acidic residues" evidence="3">
    <location>
        <begin position="466"/>
        <end position="478"/>
    </location>
</feature>
<feature type="region of interest" description="Disordered" evidence="3">
    <location>
        <begin position="786"/>
        <end position="827"/>
    </location>
</feature>
<reference key="1">
    <citation type="journal article" date="2007" name="Nature">
        <title>The medaka draft genome and insights into vertebrate genome evolution.</title>
        <authorList>
            <person name="Kasahara M."/>
            <person name="Naruse K."/>
            <person name="Sasaki S."/>
            <person name="Nakatani Y."/>
            <person name="Qu W."/>
            <person name="Ahsan B."/>
            <person name="Yamada T."/>
            <person name="Nagayasu Y."/>
            <person name="Doi K."/>
            <person name="Kasai Y."/>
            <person name="Jindo T."/>
            <person name="Kobayashi D."/>
            <person name="Shimada A."/>
            <person name="Toyoda A."/>
            <person name="Kuroki Y."/>
            <person name="Fujiyama A."/>
            <person name="Sasaki T."/>
            <person name="Shimizu A."/>
            <person name="Asakawa S."/>
            <person name="Shimizu N."/>
            <person name="Hashimoto S."/>
            <person name="Yang J."/>
            <person name="Lee Y."/>
            <person name="Matsushima K."/>
            <person name="Sugano S."/>
            <person name="Sakaizumi M."/>
            <person name="Narita T."/>
            <person name="Ohishi K."/>
            <person name="Haga S."/>
            <person name="Ohta F."/>
            <person name="Nomoto H."/>
            <person name="Nogata K."/>
            <person name="Morishita T."/>
            <person name="Endo T."/>
            <person name="Shin-I T."/>
            <person name="Takeda H."/>
            <person name="Morishita S."/>
            <person name="Kohara Y."/>
        </authorList>
    </citation>
    <scope>NUCLEOTIDE SEQUENCE [LARGE SCALE GENOMIC DNA]</scope>
    <source>
        <strain>Hd-rR</strain>
    </source>
</reference>
<feature type="coiled-coil region" evidence="2">
    <location>
        <begin position="1012"/>
        <end position="1043"/>
    </location>
</feature>
<feature type="compositionally biased region" description="Basic and acidic residues" evidence="3">
    <location>
        <begin position="1105"/>
        <end position="1114"/>
    </location>
</feature>
<evidence type="ECO:0000256" key="3">
    <source>
        <dbReference type="SAM" id="MobiDB-lite"/>
    </source>
</evidence>
<feature type="compositionally biased region" description="Basic and acidic residues" evidence="3">
    <location>
        <begin position="438"/>
        <end position="453"/>
    </location>
</feature>
<evidence type="ECO:0000259" key="4">
    <source>
        <dbReference type="SMART" id="SM01257"/>
    </source>
</evidence>
<feature type="compositionally biased region" description="Basic and acidic residues" evidence="3">
    <location>
        <begin position="1136"/>
        <end position="1147"/>
    </location>
</feature>
<dbReference type="PANTHER" id="PTHR17469">
    <property type="entry name" value="SPERM SPECIFIC ANTIGEN 2-RELATED"/>
    <property type="match status" value="1"/>
</dbReference>
<feature type="compositionally biased region" description="Polar residues" evidence="3">
    <location>
        <begin position="25"/>
        <end position="34"/>
    </location>
</feature>